<accession>K1TCV4</accession>
<dbReference type="AlphaFoldDB" id="K1TCV4"/>
<evidence type="ECO:0000313" key="1">
    <source>
        <dbReference type="EMBL" id="EKC57016.1"/>
    </source>
</evidence>
<dbReference type="EMBL" id="AJWZ01007397">
    <property type="protein sequence ID" value="EKC57016.1"/>
    <property type="molecule type" value="Genomic_DNA"/>
</dbReference>
<sequence length="54" mass="6251">MDGKGEKMDYKLIRSNRKTVAIQLQKDGSVIVRAPKRLAVYRIEAFIKEKTELD</sequence>
<name>K1TCV4_9ZZZZ</name>
<organism evidence="1">
    <name type="scientific">human gut metagenome</name>
    <dbReference type="NCBI Taxonomy" id="408170"/>
    <lineage>
        <taxon>unclassified sequences</taxon>
        <taxon>metagenomes</taxon>
        <taxon>organismal metagenomes</taxon>
    </lineage>
</organism>
<keyword evidence="1" id="KW-0378">Hydrolase</keyword>
<gene>
    <name evidence="1" type="ORF">OBE_10763</name>
</gene>
<reference evidence="1" key="1">
    <citation type="journal article" date="2013" name="Environ. Microbiol.">
        <title>Microbiota from the distal guts of lean and obese adolescents exhibit partial functional redundancy besides clear differences in community structure.</title>
        <authorList>
            <person name="Ferrer M."/>
            <person name="Ruiz A."/>
            <person name="Lanza F."/>
            <person name="Haange S.B."/>
            <person name="Oberbach A."/>
            <person name="Till H."/>
            <person name="Bargiela R."/>
            <person name="Campoy C."/>
            <person name="Segura M.T."/>
            <person name="Richter M."/>
            <person name="von Bergen M."/>
            <person name="Seifert J."/>
            <person name="Suarez A."/>
        </authorList>
    </citation>
    <scope>NUCLEOTIDE SEQUENCE</scope>
</reference>
<proteinExistence type="predicted"/>
<comment type="caution">
    <text evidence="1">The sequence shown here is derived from an EMBL/GenBank/DDBJ whole genome shotgun (WGS) entry which is preliminary data.</text>
</comment>
<dbReference type="GO" id="GO:0016787">
    <property type="term" value="F:hydrolase activity"/>
    <property type="evidence" value="ECO:0007669"/>
    <property type="project" value="UniProtKB-KW"/>
</dbReference>
<protein>
    <submittedName>
        <fullName evidence="1">Metal-dependent hydrolase</fullName>
    </submittedName>
</protein>